<organism evidence="3 4">
    <name type="scientific">Acidaminococcus fermentans</name>
    <dbReference type="NCBI Taxonomy" id="905"/>
    <lineage>
        <taxon>Bacteria</taxon>
        <taxon>Bacillati</taxon>
        <taxon>Bacillota</taxon>
        <taxon>Negativicutes</taxon>
        <taxon>Acidaminococcales</taxon>
        <taxon>Acidaminococcaceae</taxon>
        <taxon>Acidaminococcus</taxon>
    </lineage>
</organism>
<sequence>MGTKKIAEYTIDLVLLVVGIALAAAAQSISPGSSIGIGGDFMPKVCTKIWIFISLCLLLWEKFTPDDHQKGITADLKCLGLTFLALFLYIVLLDTLGFVISSILYMAAQMLIFIPLESRNRKHYMMIGILAIVVPLLINEIFEEVFSLILPAGILF</sequence>
<evidence type="ECO:0000256" key="1">
    <source>
        <dbReference type="SAM" id="Phobius"/>
    </source>
</evidence>
<evidence type="ECO:0000259" key="2">
    <source>
        <dbReference type="Pfam" id="PF07331"/>
    </source>
</evidence>
<evidence type="ECO:0000313" key="4">
    <source>
        <dbReference type="Proteomes" id="UP000441455"/>
    </source>
</evidence>
<comment type="caution">
    <text evidence="3">The sequence shown here is derived from an EMBL/GenBank/DDBJ whole genome shotgun (WGS) entry which is preliminary data.</text>
</comment>
<dbReference type="Pfam" id="PF07331">
    <property type="entry name" value="TctB"/>
    <property type="match status" value="1"/>
</dbReference>
<accession>A0A6N7VJX1</accession>
<reference evidence="3 4" key="1">
    <citation type="submission" date="2019-08" db="EMBL/GenBank/DDBJ databases">
        <title>In-depth cultivation of the pig gut microbiome towards novel bacterial diversity and tailored functional studies.</title>
        <authorList>
            <person name="Wylensek D."/>
            <person name="Hitch T.C.A."/>
            <person name="Clavel T."/>
        </authorList>
    </citation>
    <scope>NUCLEOTIDE SEQUENCE [LARGE SCALE GENOMIC DNA]</scope>
    <source>
        <strain evidence="3 4">WCA-389-WT-5B</strain>
    </source>
</reference>
<feature type="transmembrane region" description="Helical" evidence="1">
    <location>
        <begin position="123"/>
        <end position="142"/>
    </location>
</feature>
<name>A0A6N7VJX1_ACIFE</name>
<dbReference type="AlphaFoldDB" id="A0A6N7VJX1"/>
<dbReference type="OrthoDB" id="2087229at2"/>
<dbReference type="InterPro" id="IPR009936">
    <property type="entry name" value="DUF1468"/>
</dbReference>
<evidence type="ECO:0000313" key="3">
    <source>
        <dbReference type="EMBL" id="MSS81989.1"/>
    </source>
</evidence>
<keyword evidence="1" id="KW-0472">Membrane</keyword>
<feature type="transmembrane region" description="Helical" evidence="1">
    <location>
        <begin position="9"/>
        <end position="29"/>
    </location>
</feature>
<dbReference type="Proteomes" id="UP000441455">
    <property type="component" value="Unassembled WGS sequence"/>
</dbReference>
<keyword evidence="1" id="KW-0812">Transmembrane</keyword>
<protein>
    <submittedName>
        <fullName evidence="3">Tripartite tricarboxylate transporter TctB family protein</fullName>
    </submittedName>
</protein>
<feature type="domain" description="DUF1468" evidence="2">
    <location>
        <begin position="13"/>
        <end position="151"/>
    </location>
</feature>
<keyword evidence="1" id="KW-1133">Transmembrane helix</keyword>
<gene>
    <name evidence="3" type="ORF">FX155_05190</name>
</gene>
<proteinExistence type="predicted"/>
<dbReference type="RefSeq" id="WP_154487971.1">
    <property type="nucleotide sequence ID" value="NZ_CALEXD010000003.1"/>
</dbReference>
<dbReference type="EMBL" id="VULN01000006">
    <property type="protein sequence ID" value="MSS81989.1"/>
    <property type="molecule type" value="Genomic_DNA"/>
</dbReference>